<proteinExistence type="predicted"/>
<dbReference type="PANTHER" id="PTHR47331">
    <property type="entry name" value="PHD-TYPE DOMAIN-CONTAINING PROTEIN"/>
    <property type="match status" value="1"/>
</dbReference>
<evidence type="ECO:0000313" key="2">
    <source>
        <dbReference type="EMBL" id="CAC5417610.1"/>
    </source>
</evidence>
<organism evidence="2 3">
    <name type="scientific">Mytilus coruscus</name>
    <name type="common">Sea mussel</name>
    <dbReference type="NCBI Taxonomy" id="42192"/>
    <lineage>
        <taxon>Eukaryota</taxon>
        <taxon>Metazoa</taxon>
        <taxon>Spiralia</taxon>
        <taxon>Lophotrochozoa</taxon>
        <taxon>Mollusca</taxon>
        <taxon>Bivalvia</taxon>
        <taxon>Autobranchia</taxon>
        <taxon>Pteriomorphia</taxon>
        <taxon>Mytilida</taxon>
        <taxon>Mytiloidea</taxon>
        <taxon>Mytilidae</taxon>
        <taxon>Mytilinae</taxon>
        <taxon>Mytilus</taxon>
    </lineage>
</organism>
<evidence type="ECO:0000259" key="1">
    <source>
        <dbReference type="Pfam" id="PF17921"/>
    </source>
</evidence>
<keyword evidence="3" id="KW-1185">Reference proteome</keyword>
<dbReference type="InterPro" id="IPR041588">
    <property type="entry name" value="Integrase_H2C2"/>
</dbReference>
<dbReference type="EMBL" id="CACVKT020008775">
    <property type="protein sequence ID" value="CAC5417610.1"/>
    <property type="molecule type" value="Genomic_DNA"/>
</dbReference>
<evidence type="ECO:0000313" key="3">
    <source>
        <dbReference type="Proteomes" id="UP000507470"/>
    </source>
</evidence>
<accession>A0A6J8EAZ5</accession>
<dbReference type="AlphaFoldDB" id="A0A6J8EAZ5"/>
<dbReference type="Gene3D" id="1.10.340.70">
    <property type="match status" value="1"/>
</dbReference>
<protein>
    <recommendedName>
        <fullName evidence="1">Integrase zinc-binding domain-containing protein</fullName>
    </recommendedName>
</protein>
<dbReference type="Proteomes" id="UP000507470">
    <property type="component" value="Unassembled WGS sequence"/>
</dbReference>
<gene>
    <name evidence="2" type="ORF">MCOR_50102</name>
</gene>
<feature type="domain" description="Integrase zinc-binding" evidence="1">
    <location>
        <begin position="130"/>
        <end position="183"/>
    </location>
</feature>
<reference evidence="2 3" key="1">
    <citation type="submission" date="2020-06" db="EMBL/GenBank/DDBJ databases">
        <authorList>
            <person name="Li R."/>
            <person name="Bekaert M."/>
        </authorList>
    </citation>
    <scope>NUCLEOTIDE SEQUENCE [LARGE SCALE GENOMIC DNA]</scope>
    <source>
        <strain evidence="3">wild</strain>
    </source>
</reference>
<sequence length="245" mass="28002">MHGPDWLTEEDIWPEWNRDEAHIVSTIAQQEAIVDTTLATKSNFTTRRIGIVIDVNNFNSFEKFLRITAYKKHYSEIIQDLQTEKGKQYNLVKQLKLYIGKDKLMRCNGRIINAPLEENIKCPILLPAKDKLKQLIIMDAHVTHLHSGLSSTVTLLRQTYWIPSIRHVIKSTIHKCVICLTVASRPYLVPEPPPSPKDRPIEAPLFTVTEVAFTGALNVRNTDGQTSIVYICLFTCANTRAVHWK</sequence>
<dbReference type="Pfam" id="PF17921">
    <property type="entry name" value="Integrase_H2C2"/>
    <property type="match status" value="1"/>
</dbReference>
<name>A0A6J8EAZ5_MYTCO</name>
<dbReference type="OrthoDB" id="5982457at2759"/>